<proteinExistence type="predicted"/>
<keyword evidence="3" id="KW-0813">Transport</keyword>
<dbReference type="AlphaFoldDB" id="R2XVR7"/>
<organism evidence="9 11">
    <name type="scientific">Enterococcus gilvus ATCC BAA-350</name>
    <dbReference type="NCBI Taxonomy" id="1158614"/>
    <lineage>
        <taxon>Bacteria</taxon>
        <taxon>Bacillati</taxon>
        <taxon>Bacillota</taxon>
        <taxon>Bacilli</taxon>
        <taxon>Lactobacillales</taxon>
        <taxon>Enterococcaceae</taxon>
        <taxon>Enterococcus</taxon>
    </lineage>
</organism>
<dbReference type="EMBL" id="ASWH01000002">
    <property type="protein sequence ID" value="EOW79099.1"/>
    <property type="molecule type" value="Genomic_DNA"/>
</dbReference>
<dbReference type="NCBIfam" id="TIGR00830">
    <property type="entry name" value="PTBA"/>
    <property type="match status" value="1"/>
</dbReference>
<dbReference type="InterPro" id="IPR050890">
    <property type="entry name" value="PTS_EIIA_component"/>
</dbReference>
<evidence type="ECO:0000256" key="2">
    <source>
        <dbReference type="ARBA" id="ARBA00004651"/>
    </source>
</evidence>
<evidence type="ECO:0000256" key="1">
    <source>
        <dbReference type="ARBA" id="ARBA00004496"/>
    </source>
</evidence>
<keyword evidence="12" id="KW-1185">Reference proteome</keyword>
<comment type="subcellular location">
    <subcellularLocation>
        <location evidence="2">Cell membrane</location>
        <topology evidence="2">Multi-pass membrane protein</topology>
    </subcellularLocation>
    <subcellularLocation>
        <location evidence="1">Cytoplasm</location>
    </subcellularLocation>
</comment>
<keyword evidence="7" id="KW-0418">Kinase</keyword>
<reference evidence="9 11" key="1">
    <citation type="submission" date="2013-02" db="EMBL/GenBank/DDBJ databases">
        <title>The Genome Sequence of Enterococcus gilvus ATCC BAA-350.</title>
        <authorList>
            <consortium name="The Broad Institute Genome Sequencing Platform"/>
            <consortium name="The Broad Institute Genome Sequencing Center for Infectious Disease"/>
            <person name="Earl A.M."/>
            <person name="Gilmore M.S."/>
            <person name="Lebreton F."/>
            <person name="Walker B."/>
            <person name="Young S.K."/>
            <person name="Zeng Q."/>
            <person name="Gargeya S."/>
            <person name="Fitzgerald M."/>
            <person name="Haas B."/>
            <person name="Abouelleil A."/>
            <person name="Alvarado L."/>
            <person name="Arachchi H.M."/>
            <person name="Berlin A.M."/>
            <person name="Chapman S.B."/>
            <person name="Dewar J."/>
            <person name="Goldberg J."/>
            <person name="Griggs A."/>
            <person name="Gujja S."/>
            <person name="Hansen M."/>
            <person name="Howarth C."/>
            <person name="Imamovic A."/>
            <person name="Larimer J."/>
            <person name="McCowan C."/>
            <person name="Murphy C."/>
            <person name="Neiman D."/>
            <person name="Pearson M."/>
            <person name="Priest M."/>
            <person name="Roberts A."/>
            <person name="Saif S."/>
            <person name="Shea T."/>
            <person name="Sisk P."/>
            <person name="Sykes S."/>
            <person name="Wortman J."/>
            <person name="Nusbaum C."/>
            <person name="Birren B."/>
        </authorList>
    </citation>
    <scope>NUCLEOTIDE SEQUENCE [LARGE SCALE GENOMIC DNA]</scope>
    <source>
        <strain evidence="9 11">ATCC BAA-350</strain>
    </source>
</reference>
<dbReference type="PROSITE" id="PS00371">
    <property type="entry name" value="PTS_EIIA_TYPE_1_HIS"/>
    <property type="match status" value="1"/>
</dbReference>
<evidence type="ECO:0000256" key="7">
    <source>
        <dbReference type="ARBA" id="ARBA00022777"/>
    </source>
</evidence>
<dbReference type="Proteomes" id="UP000014160">
    <property type="component" value="Unassembled WGS sequence"/>
</dbReference>
<evidence type="ECO:0000256" key="5">
    <source>
        <dbReference type="ARBA" id="ARBA00022679"/>
    </source>
</evidence>
<dbReference type="HOGENOM" id="CLU_012312_5_4_9"/>
<dbReference type="OrthoDB" id="9769191at2"/>
<dbReference type="InterPro" id="IPR011055">
    <property type="entry name" value="Dup_hybrid_motif"/>
</dbReference>
<dbReference type="GO" id="GO:0016301">
    <property type="term" value="F:kinase activity"/>
    <property type="evidence" value="ECO:0007669"/>
    <property type="project" value="UniProtKB-KW"/>
</dbReference>
<dbReference type="Proteomes" id="UP000013750">
    <property type="component" value="Unassembled WGS sequence"/>
</dbReference>
<keyword evidence="4" id="KW-0762">Sugar transport</keyword>
<dbReference type="Gene3D" id="2.70.70.10">
    <property type="entry name" value="Glucose Permease (Domain IIA)"/>
    <property type="match status" value="1"/>
</dbReference>
<evidence type="ECO:0000313" key="11">
    <source>
        <dbReference type="Proteomes" id="UP000013750"/>
    </source>
</evidence>
<dbReference type="GO" id="GO:0005737">
    <property type="term" value="C:cytoplasm"/>
    <property type="evidence" value="ECO:0007669"/>
    <property type="project" value="UniProtKB-SubCell"/>
</dbReference>
<sequence length="155" mass="16839">MFWKKEKIDAPISGQFLALSEVEDDVFSSEMMGQGFAIEPTTETIVAPANGEVISANTDMRHAIGLRLKNGCEALIHVGIDTVSLKNQGFSVFVKEGQTIKKGEPLLKFDGQVIKDAGLKDTVIFIVTDANGRSLEIPTDLKKVEAGKTTVLLFK</sequence>
<dbReference type="GO" id="GO:0005886">
    <property type="term" value="C:plasma membrane"/>
    <property type="evidence" value="ECO:0007669"/>
    <property type="project" value="UniProtKB-SubCell"/>
</dbReference>
<dbReference type="FunFam" id="2.70.70.10:FF:000001">
    <property type="entry name" value="PTS system glucose-specific IIA component"/>
    <property type="match status" value="1"/>
</dbReference>
<dbReference type="PANTHER" id="PTHR45008">
    <property type="entry name" value="PTS SYSTEM GLUCOSE-SPECIFIC EIIA COMPONENT"/>
    <property type="match status" value="1"/>
</dbReference>
<evidence type="ECO:0000256" key="3">
    <source>
        <dbReference type="ARBA" id="ARBA00022448"/>
    </source>
</evidence>
<gene>
    <name evidence="10" type="ORF">I592_03237</name>
    <name evidence="9" type="ORF">UKC_00210</name>
</gene>
<keyword evidence="5" id="KW-0808">Transferase</keyword>
<reference evidence="10 12" key="2">
    <citation type="submission" date="2013-03" db="EMBL/GenBank/DDBJ databases">
        <title>The Genome Sequence of Enterococcus gilvus ATCC BAA-350 (PacBio/Illumina hybrid assembly).</title>
        <authorList>
            <consortium name="The Broad Institute Genomics Platform"/>
            <consortium name="The Broad Institute Genome Sequencing Center for Infectious Disease"/>
            <person name="Earl A."/>
            <person name="Russ C."/>
            <person name="Gilmore M."/>
            <person name="Surin D."/>
            <person name="Walker B."/>
            <person name="Young S."/>
            <person name="Zeng Q."/>
            <person name="Gargeya S."/>
            <person name="Fitzgerald M."/>
            <person name="Haas B."/>
            <person name="Abouelleil A."/>
            <person name="Allen A.W."/>
            <person name="Alvarado L."/>
            <person name="Arachchi H.M."/>
            <person name="Berlin A.M."/>
            <person name="Chapman S.B."/>
            <person name="Gainer-Dewar J."/>
            <person name="Goldberg J."/>
            <person name="Griggs A."/>
            <person name="Gujja S."/>
            <person name="Hansen M."/>
            <person name="Howarth C."/>
            <person name="Imamovic A."/>
            <person name="Ireland A."/>
            <person name="Larimer J."/>
            <person name="McCowan C."/>
            <person name="Murphy C."/>
            <person name="Pearson M."/>
            <person name="Poon T.W."/>
            <person name="Priest M."/>
            <person name="Roberts A."/>
            <person name="Saif S."/>
            <person name="Shea T."/>
            <person name="Sisk P."/>
            <person name="Sykes S."/>
            <person name="Wortman J."/>
            <person name="Nusbaum C."/>
            <person name="Birren B."/>
        </authorList>
    </citation>
    <scope>NUCLEOTIDE SEQUENCE [LARGE SCALE GENOMIC DNA]</scope>
    <source>
        <strain evidence="10 12">ATCC BAA-350</strain>
    </source>
</reference>
<evidence type="ECO:0000256" key="4">
    <source>
        <dbReference type="ARBA" id="ARBA00022597"/>
    </source>
</evidence>
<evidence type="ECO:0000256" key="6">
    <source>
        <dbReference type="ARBA" id="ARBA00022683"/>
    </source>
</evidence>
<dbReference type="InterPro" id="IPR001127">
    <property type="entry name" value="PTS_EIIA_1_perm"/>
</dbReference>
<dbReference type="PANTHER" id="PTHR45008:SF1">
    <property type="entry name" value="PTS SYSTEM GLUCOSE-SPECIFIC EIIA COMPONENT"/>
    <property type="match status" value="1"/>
</dbReference>
<feature type="domain" description="PTS EIIA type-1" evidence="8">
    <location>
        <begin position="24"/>
        <end position="129"/>
    </location>
</feature>
<keyword evidence="6" id="KW-0598">Phosphotransferase system</keyword>
<evidence type="ECO:0000313" key="12">
    <source>
        <dbReference type="Proteomes" id="UP000014160"/>
    </source>
</evidence>
<dbReference type="Pfam" id="PF00358">
    <property type="entry name" value="PTS_EIIA_1"/>
    <property type="match status" value="1"/>
</dbReference>
<dbReference type="SUPFAM" id="SSF51261">
    <property type="entry name" value="Duplicated hybrid motif"/>
    <property type="match status" value="1"/>
</dbReference>
<dbReference type="GO" id="GO:0009401">
    <property type="term" value="P:phosphoenolpyruvate-dependent sugar phosphotransferase system"/>
    <property type="evidence" value="ECO:0007669"/>
    <property type="project" value="UniProtKB-KW"/>
</dbReference>
<dbReference type="eggNOG" id="COG2190">
    <property type="taxonomic scope" value="Bacteria"/>
</dbReference>
<dbReference type="RefSeq" id="WP_010778661.1">
    <property type="nucleotide sequence ID" value="NZ_ASWH01000002.1"/>
</dbReference>
<accession>R2XVR7</accession>
<evidence type="ECO:0000313" key="9">
    <source>
        <dbReference type="EMBL" id="EOI59024.1"/>
    </source>
</evidence>
<dbReference type="PROSITE" id="PS51093">
    <property type="entry name" value="PTS_EIIA_TYPE_1"/>
    <property type="match status" value="1"/>
</dbReference>
<name>R2XVR7_9ENTE</name>
<evidence type="ECO:0000259" key="8">
    <source>
        <dbReference type="PROSITE" id="PS51093"/>
    </source>
</evidence>
<dbReference type="EMBL" id="AJDQ01000002">
    <property type="protein sequence ID" value="EOI59024.1"/>
    <property type="molecule type" value="Genomic_DNA"/>
</dbReference>
<dbReference type="PATRIC" id="fig|1158614.3.peg.201"/>
<evidence type="ECO:0000313" key="10">
    <source>
        <dbReference type="EMBL" id="EOW79099.1"/>
    </source>
</evidence>
<comment type="caution">
    <text evidence="9">The sequence shown here is derived from an EMBL/GenBank/DDBJ whole genome shotgun (WGS) entry which is preliminary data.</text>
</comment>
<protein>
    <submittedName>
        <fullName evidence="9">PTS system, glucose subfamily, IIA component</fullName>
    </submittedName>
</protein>